<dbReference type="EMBL" id="JAVLVT010000002">
    <property type="protein sequence ID" value="MDS1269737.1"/>
    <property type="molecule type" value="Genomic_DNA"/>
</dbReference>
<keyword evidence="1" id="KW-0812">Transmembrane</keyword>
<keyword evidence="1" id="KW-1133">Transmembrane helix</keyword>
<evidence type="ECO:0000313" key="4">
    <source>
        <dbReference type="Proteomes" id="UP001250214"/>
    </source>
</evidence>
<feature type="transmembrane region" description="Helical" evidence="1">
    <location>
        <begin position="102"/>
        <end position="128"/>
    </location>
</feature>
<name>A0ABU2H359_9ACTN</name>
<dbReference type="RefSeq" id="WP_310911284.1">
    <property type="nucleotide sequence ID" value="NZ_JAVLVT010000002.1"/>
</dbReference>
<feature type="transmembrane region" description="Helical" evidence="1">
    <location>
        <begin position="33"/>
        <end position="57"/>
    </location>
</feature>
<evidence type="ECO:0000259" key="2">
    <source>
        <dbReference type="Pfam" id="PF19365"/>
    </source>
</evidence>
<evidence type="ECO:0000256" key="1">
    <source>
        <dbReference type="SAM" id="Phobius"/>
    </source>
</evidence>
<accession>A0ABU2H359</accession>
<gene>
    <name evidence="3" type="ORF">RIF23_05455</name>
</gene>
<dbReference type="Pfam" id="PF19365">
    <property type="entry name" value="DUF5941"/>
    <property type="match status" value="1"/>
</dbReference>
<feature type="transmembrane region" description="Helical" evidence="1">
    <location>
        <begin position="157"/>
        <end position="181"/>
    </location>
</feature>
<keyword evidence="1" id="KW-0472">Membrane</keyword>
<protein>
    <submittedName>
        <fullName evidence="3">DUF5941 domain-containing protein</fullName>
    </submittedName>
</protein>
<organism evidence="3 4">
    <name type="scientific">Lipingzhangella rawalii</name>
    <dbReference type="NCBI Taxonomy" id="2055835"/>
    <lineage>
        <taxon>Bacteria</taxon>
        <taxon>Bacillati</taxon>
        <taxon>Actinomycetota</taxon>
        <taxon>Actinomycetes</taxon>
        <taxon>Streptosporangiales</taxon>
        <taxon>Nocardiopsidaceae</taxon>
        <taxon>Lipingzhangella</taxon>
    </lineage>
</organism>
<evidence type="ECO:0000313" key="3">
    <source>
        <dbReference type="EMBL" id="MDS1269737.1"/>
    </source>
</evidence>
<sequence length="216" mass="22256">MSIVSAAGPETPDRLSLRELRDDGWLSTALGRLAAGAFAPLLPAVTGSTVAVVLLAVGIGPLGGVSLLAPVAALLLAGVGAAHAHDGRWDWAVPLLLRGTEYLYVLALGFGAGVPLPLPFALVAALAARDWARGCPSQPRGPDGLGIAMLGWDGRMLVLAVGGMLDALPFAFGLLAGYLWVLNVWAVGSRWLDTELGDGRAGHQRRTPGSAETAER</sequence>
<dbReference type="Proteomes" id="UP001250214">
    <property type="component" value="Unassembled WGS sequence"/>
</dbReference>
<dbReference type="InterPro" id="IPR045985">
    <property type="entry name" value="DUF5941"/>
</dbReference>
<reference evidence="4" key="1">
    <citation type="submission" date="2023-07" db="EMBL/GenBank/DDBJ databases">
        <title>Novel species in the genus Lipingzhangella isolated from Sambhar Salt Lake.</title>
        <authorList>
            <person name="Jiya N."/>
            <person name="Kajale S."/>
            <person name="Sharma A."/>
        </authorList>
    </citation>
    <scope>NUCLEOTIDE SEQUENCE [LARGE SCALE GENOMIC DNA]</scope>
    <source>
        <strain evidence="4">LS1_29</strain>
    </source>
</reference>
<keyword evidence="4" id="KW-1185">Reference proteome</keyword>
<feature type="domain" description="DUF5941" evidence="2">
    <location>
        <begin position="16"/>
        <end position="176"/>
    </location>
</feature>
<comment type="caution">
    <text evidence="3">The sequence shown here is derived from an EMBL/GenBank/DDBJ whole genome shotgun (WGS) entry which is preliminary data.</text>
</comment>
<feature type="transmembrane region" description="Helical" evidence="1">
    <location>
        <begin position="64"/>
        <end position="82"/>
    </location>
</feature>
<proteinExistence type="predicted"/>